<dbReference type="GO" id="GO:0003677">
    <property type="term" value="F:DNA binding"/>
    <property type="evidence" value="ECO:0007669"/>
    <property type="project" value="UniProtKB-KW"/>
</dbReference>
<proteinExistence type="predicted"/>
<organism evidence="5 6">
    <name type="scientific">Echinicola strongylocentroti</name>
    <dbReference type="NCBI Taxonomy" id="1795355"/>
    <lineage>
        <taxon>Bacteria</taxon>
        <taxon>Pseudomonadati</taxon>
        <taxon>Bacteroidota</taxon>
        <taxon>Cytophagia</taxon>
        <taxon>Cytophagales</taxon>
        <taxon>Cyclobacteriaceae</taxon>
        <taxon>Echinicola</taxon>
    </lineage>
</organism>
<dbReference type="PANTHER" id="PTHR33204">
    <property type="entry name" value="TRANSCRIPTIONAL REGULATOR, MARR FAMILY"/>
    <property type="match status" value="1"/>
</dbReference>
<dbReference type="RefSeq" id="WP_112782821.1">
    <property type="nucleotide sequence ID" value="NZ_CP030041.1"/>
</dbReference>
<keyword evidence="1" id="KW-0805">Transcription regulation</keyword>
<evidence type="ECO:0000256" key="1">
    <source>
        <dbReference type="ARBA" id="ARBA00023015"/>
    </source>
</evidence>
<evidence type="ECO:0000313" key="5">
    <source>
        <dbReference type="EMBL" id="AWW29406.1"/>
    </source>
</evidence>
<dbReference type="Pfam" id="PF01638">
    <property type="entry name" value="HxlR"/>
    <property type="match status" value="1"/>
</dbReference>
<dbReference type="InterPro" id="IPR036388">
    <property type="entry name" value="WH-like_DNA-bd_sf"/>
</dbReference>
<evidence type="ECO:0000259" key="4">
    <source>
        <dbReference type="PROSITE" id="PS51118"/>
    </source>
</evidence>
<gene>
    <name evidence="5" type="ORF">DN752_04190</name>
</gene>
<dbReference type="SUPFAM" id="SSF46785">
    <property type="entry name" value="Winged helix' DNA-binding domain"/>
    <property type="match status" value="1"/>
</dbReference>
<dbReference type="OrthoDB" id="8231503at2"/>
<dbReference type="PANTHER" id="PTHR33204:SF29">
    <property type="entry name" value="TRANSCRIPTIONAL REGULATOR"/>
    <property type="match status" value="1"/>
</dbReference>
<name>A0A2Z4IFN0_9BACT</name>
<dbReference type="Proteomes" id="UP000248688">
    <property type="component" value="Chromosome"/>
</dbReference>
<sequence>MRKTSSTNTINKKQLEENCGIAYTNSVLSGRWKLSILTFLLDEKKLRYSELKSRLIGISERMLIAQLKELQTDDLIKRISYPEVPPRVEYELTQKGRSLENILIQMSDWGTKNAVKNKNL</sequence>
<dbReference type="InterPro" id="IPR002577">
    <property type="entry name" value="HTH_HxlR"/>
</dbReference>
<evidence type="ECO:0000256" key="2">
    <source>
        <dbReference type="ARBA" id="ARBA00023125"/>
    </source>
</evidence>
<dbReference type="InterPro" id="IPR036390">
    <property type="entry name" value="WH_DNA-bd_sf"/>
</dbReference>
<dbReference type="PROSITE" id="PS51118">
    <property type="entry name" value="HTH_HXLR"/>
    <property type="match status" value="1"/>
</dbReference>
<dbReference type="Gene3D" id="1.10.10.10">
    <property type="entry name" value="Winged helix-like DNA-binding domain superfamily/Winged helix DNA-binding domain"/>
    <property type="match status" value="1"/>
</dbReference>
<accession>A0A2Z4IFN0</accession>
<evidence type="ECO:0000256" key="3">
    <source>
        <dbReference type="ARBA" id="ARBA00023163"/>
    </source>
</evidence>
<feature type="domain" description="HTH hxlR-type" evidence="4">
    <location>
        <begin position="19"/>
        <end position="118"/>
    </location>
</feature>
<dbReference type="AlphaFoldDB" id="A0A2Z4IFN0"/>
<protein>
    <submittedName>
        <fullName evidence="5">Transcriptional regulator</fullName>
    </submittedName>
</protein>
<dbReference type="KEGG" id="est:DN752_04190"/>
<evidence type="ECO:0000313" key="6">
    <source>
        <dbReference type="Proteomes" id="UP000248688"/>
    </source>
</evidence>
<keyword evidence="6" id="KW-1185">Reference proteome</keyword>
<reference evidence="5 6" key="1">
    <citation type="submission" date="2018-06" db="EMBL/GenBank/DDBJ databases">
        <title>Echinicola strongylocentroti sp. nov., isolated from a sea urchin Strongylocentrotus intermedius.</title>
        <authorList>
            <person name="Bae S.S."/>
        </authorList>
    </citation>
    <scope>NUCLEOTIDE SEQUENCE [LARGE SCALE GENOMIC DNA]</scope>
    <source>
        <strain evidence="5 6">MEBiC08714</strain>
    </source>
</reference>
<keyword evidence="2" id="KW-0238">DNA-binding</keyword>
<dbReference type="EMBL" id="CP030041">
    <property type="protein sequence ID" value="AWW29406.1"/>
    <property type="molecule type" value="Genomic_DNA"/>
</dbReference>
<keyword evidence="3" id="KW-0804">Transcription</keyword>